<dbReference type="RefSeq" id="WP_250867161.1">
    <property type="nucleotide sequence ID" value="NZ_JAGSOI010000004.1"/>
</dbReference>
<dbReference type="CDD" id="cd16922">
    <property type="entry name" value="HATPase_EvgS-ArcB-TorS-like"/>
    <property type="match status" value="1"/>
</dbReference>
<dbReference type="PROSITE" id="PS50113">
    <property type="entry name" value="PAC"/>
    <property type="match status" value="3"/>
</dbReference>
<dbReference type="InterPro" id="IPR001610">
    <property type="entry name" value="PAC"/>
</dbReference>
<dbReference type="InterPro" id="IPR000014">
    <property type="entry name" value="PAS"/>
</dbReference>
<accession>A0A9E4ZDD1</accession>
<organism evidence="15 16">
    <name type="scientific">Methanococcoides seepicolus</name>
    <dbReference type="NCBI Taxonomy" id="2828780"/>
    <lineage>
        <taxon>Archaea</taxon>
        <taxon>Methanobacteriati</taxon>
        <taxon>Methanobacteriota</taxon>
        <taxon>Stenosarchaea group</taxon>
        <taxon>Methanomicrobia</taxon>
        <taxon>Methanosarcinales</taxon>
        <taxon>Methanosarcinaceae</taxon>
        <taxon>Methanococcoides</taxon>
    </lineage>
</organism>
<dbReference type="CDD" id="cd00130">
    <property type="entry name" value="PAS"/>
    <property type="match status" value="4"/>
</dbReference>
<dbReference type="PANTHER" id="PTHR43047">
    <property type="entry name" value="TWO-COMPONENT HISTIDINE PROTEIN KINASE"/>
    <property type="match status" value="1"/>
</dbReference>
<evidence type="ECO:0000256" key="6">
    <source>
        <dbReference type="ARBA" id="ARBA00022741"/>
    </source>
</evidence>
<dbReference type="InterPro" id="IPR013767">
    <property type="entry name" value="PAS_fold"/>
</dbReference>
<dbReference type="SMART" id="SM00091">
    <property type="entry name" value="PAS"/>
    <property type="match status" value="4"/>
</dbReference>
<keyword evidence="11" id="KW-0175">Coiled coil</keyword>
<keyword evidence="9" id="KW-0902">Two-component regulatory system</keyword>
<evidence type="ECO:0000256" key="10">
    <source>
        <dbReference type="ARBA" id="ARBA00023136"/>
    </source>
</evidence>
<dbReference type="FunFam" id="1.10.287.130:FF:000038">
    <property type="entry name" value="Sensory transduction histidine kinase"/>
    <property type="match status" value="1"/>
</dbReference>
<evidence type="ECO:0000256" key="7">
    <source>
        <dbReference type="ARBA" id="ARBA00022777"/>
    </source>
</evidence>
<evidence type="ECO:0000256" key="9">
    <source>
        <dbReference type="ARBA" id="ARBA00023012"/>
    </source>
</evidence>
<dbReference type="Pfam" id="PF00989">
    <property type="entry name" value="PAS"/>
    <property type="match status" value="1"/>
</dbReference>
<reference evidence="15" key="2">
    <citation type="submission" date="2021-04" db="EMBL/GenBank/DDBJ databases">
        <authorList>
            <person name="Dong X."/>
        </authorList>
    </citation>
    <scope>NUCLEOTIDE SEQUENCE</scope>
    <source>
        <strain evidence="15">LLY</strain>
    </source>
</reference>
<feature type="domain" description="PAC" evidence="14">
    <location>
        <begin position="183"/>
        <end position="235"/>
    </location>
</feature>
<keyword evidence="4" id="KW-0597">Phosphoprotein</keyword>
<evidence type="ECO:0000256" key="3">
    <source>
        <dbReference type="ARBA" id="ARBA00012438"/>
    </source>
</evidence>
<dbReference type="InterPro" id="IPR003661">
    <property type="entry name" value="HisK_dim/P_dom"/>
</dbReference>
<reference evidence="15" key="1">
    <citation type="journal article" date="2021" name="mSystems">
        <title>Bacteria and Archaea Synergistically Convert Glycine Betaine to Biogenic Methane in the Formosa Cold Seep of the South China Sea.</title>
        <authorList>
            <person name="Li L."/>
            <person name="Zhang W."/>
            <person name="Zhang S."/>
            <person name="Song L."/>
            <person name="Sun Q."/>
            <person name="Zhang H."/>
            <person name="Xiang H."/>
            <person name="Dong X."/>
        </authorList>
    </citation>
    <scope>NUCLEOTIDE SEQUENCE</scope>
    <source>
        <strain evidence="15">LLY</strain>
    </source>
</reference>
<dbReference type="Pfam" id="PF00512">
    <property type="entry name" value="HisKA"/>
    <property type="match status" value="1"/>
</dbReference>
<dbReference type="GO" id="GO:0000155">
    <property type="term" value="F:phosphorelay sensor kinase activity"/>
    <property type="evidence" value="ECO:0007669"/>
    <property type="project" value="InterPro"/>
</dbReference>
<keyword evidence="8" id="KW-0067">ATP-binding</keyword>
<dbReference type="InterPro" id="IPR000700">
    <property type="entry name" value="PAS-assoc_C"/>
</dbReference>
<dbReference type="InterPro" id="IPR005467">
    <property type="entry name" value="His_kinase_dom"/>
</dbReference>
<keyword evidence="5" id="KW-0808">Transferase</keyword>
<evidence type="ECO:0000259" key="13">
    <source>
        <dbReference type="PROSITE" id="PS50112"/>
    </source>
</evidence>
<dbReference type="AlphaFoldDB" id="A0A9E4ZDD1"/>
<dbReference type="SMART" id="SM00086">
    <property type="entry name" value="PAC"/>
    <property type="match status" value="4"/>
</dbReference>
<proteinExistence type="predicted"/>
<dbReference type="PRINTS" id="PR00344">
    <property type="entry name" value="BCTRLSENSOR"/>
</dbReference>
<dbReference type="SMART" id="SM00387">
    <property type="entry name" value="HATPase_c"/>
    <property type="match status" value="1"/>
</dbReference>
<feature type="domain" description="PAS" evidence="13">
    <location>
        <begin position="358"/>
        <end position="433"/>
    </location>
</feature>
<dbReference type="Gene3D" id="3.30.565.10">
    <property type="entry name" value="Histidine kinase-like ATPase, C-terminal domain"/>
    <property type="match status" value="1"/>
</dbReference>
<dbReference type="CDD" id="cd00082">
    <property type="entry name" value="HisKA"/>
    <property type="match status" value="1"/>
</dbReference>
<evidence type="ECO:0000256" key="5">
    <source>
        <dbReference type="ARBA" id="ARBA00022679"/>
    </source>
</evidence>
<dbReference type="SUPFAM" id="SSF55874">
    <property type="entry name" value="ATPase domain of HSP90 chaperone/DNA topoisomerase II/histidine kinase"/>
    <property type="match status" value="1"/>
</dbReference>
<sequence length="840" mass="94287">MTRNLILFHVSADGAILSYNSSEGVQLLVEPEHFMGKNISDILPSDVSEKAKSCLKDVMITGDMQYQLQLGGELHDLEATFVPESKDRLIVIIKDVTEQLATHNKLFESEKKYRLLADNTIDVIWQLDMSLCFTYVNRSVLDVTGYSVDEVIGSNLSMFFTPEAFDMVISLVNSDKCKKGEGVAFETDLIRKDGTLLPIDITGKIVLNENQLPICIQGRTRDISAYVEARNALLDRKNRFKSLFENSNDAIFIHTFDGTILDVNNKACELIGYSKDVFKTKDLRVLLPDGLEYEAKEHLDDVIKNGSSRFESRFKKADGSIIDVEVSVSVIDEDKNIMQGIVRDITEQKNAEKELQEKENRFETLVANIPGATYRCKYDADYTMEYISKEITSISGYPASDLIGSSVRTYASLIHPDDVEMVANAIDRSLTEDRPYFTILYRVLDSKGNVHHVFERGRGIFENGKLMFFDGIIFDISDQKEMDQKVRLFKTIVDGAGYGVSIKDVSGKVLYVNESFAQMHGFDVDELVGSHISLLRSDDAVCEAEFQKALKGHDMNEVLRVRKDGSEFPALMNCFVITDDNNEPVYISNTVIDITERKRSEIIMHQAMEVAENANRTKSEFLANMSHELRTPLNSVIGFSDVLLTETFGQLNDKQTKYLKNISSSGTHLLNLIQDILDISKIEAGKLGLTYEKFSVPPTINEVVLSMSDFAKSKQVSVTVHNNGVDMITADRTKFKQILYNLLNNSLKFSTKNGYVKVHTQIIDDMLELCVRDNGVGIPEDKMGHLFDQFYQADASPSRQYGGAGLGLSLVKQFADMHGGDVHVESKESVGTTVYVHIPK</sequence>
<dbReference type="InterPro" id="IPR036097">
    <property type="entry name" value="HisK_dim/P_sf"/>
</dbReference>
<evidence type="ECO:0000256" key="1">
    <source>
        <dbReference type="ARBA" id="ARBA00000085"/>
    </source>
</evidence>
<feature type="domain" description="PAS" evidence="13">
    <location>
        <begin position="236"/>
        <end position="306"/>
    </location>
</feature>
<feature type="domain" description="Histidine kinase" evidence="12">
    <location>
        <begin position="624"/>
        <end position="840"/>
    </location>
</feature>
<keyword evidence="16" id="KW-1185">Reference proteome</keyword>
<dbReference type="Proteomes" id="UP001056766">
    <property type="component" value="Unassembled WGS sequence"/>
</dbReference>
<feature type="domain" description="PAS" evidence="13">
    <location>
        <begin position="109"/>
        <end position="163"/>
    </location>
</feature>
<dbReference type="Pfam" id="PF02518">
    <property type="entry name" value="HATPase_c"/>
    <property type="match status" value="1"/>
</dbReference>
<dbReference type="EMBL" id="JAGSOI010000004">
    <property type="protein sequence ID" value="MCM1985787.1"/>
    <property type="molecule type" value="Genomic_DNA"/>
</dbReference>
<feature type="domain" description="PAC" evidence="14">
    <location>
        <begin position="308"/>
        <end position="357"/>
    </location>
</feature>
<evidence type="ECO:0000313" key="15">
    <source>
        <dbReference type="EMBL" id="MCM1985787.1"/>
    </source>
</evidence>
<dbReference type="PROSITE" id="PS50112">
    <property type="entry name" value="PAS"/>
    <property type="match status" value="4"/>
</dbReference>
<comment type="subcellular location">
    <subcellularLocation>
        <location evidence="2">Membrane</location>
    </subcellularLocation>
</comment>
<dbReference type="SUPFAM" id="SSF55785">
    <property type="entry name" value="PYP-like sensor domain (PAS domain)"/>
    <property type="match status" value="4"/>
</dbReference>
<dbReference type="Gene3D" id="1.10.287.130">
    <property type="match status" value="1"/>
</dbReference>
<keyword evidence="7" id="KW-0418">Kinase</keyword>
<keyword evidence="6" id="KW-0547">Nucleotide-binding</keyword>
<dbReference type="FunFam" id="3.30.565.10:FF:000006">
    <property type="entry name" value="Sensor histidine kinase WalK"/>
    <property type="match status" value="1"/>
</dbReference>
<dbReference type="PROSITE" id="PS50109">
    <property type="entry name" value="HIS_KIN"/>
    <property type="match status" value="1"/>
</dbReference>
<dbReference type="InterPro" id="IPR003594">
    <property type="entry name" value="HATPase_dom"/>
</dbReference>
<dbReference type="EC" id="2.7.13.3" evidence="3"/>
<feature type="domain" description="PAC" evidence="14">
    <location>
        <begin position="554"/>
        <end position="606"/>
    </location>
</feature>
<protein>
    <recommendedName>
        <fullName evidence="3">histidine kinase</fullName>
        <ecNumber evidence="3">2.7.13.3</ecNumber>
    </recommendedName>
</protein>
<evidence type="ECO:0000256" key="11">
    <source>
        <dbReference type="SAM" id="Coils"/>
    </source>
</evidence>
<feature type="domain" description="PAS" evidence="13">
    <location>
        <begin position="485"/>
        <end position="539"/>
    </location>
</feature>
<evidence type="ECO:0000256" key="8">
    <source>
        <dbReference type="ARBA" id="ARBA00022840"/>
    </source>
</evidence>
<dbReference type="NCBIfam" id="TIGR00229">
    <property type="entry name" value="sensory_box"/>
    <property type="match status" value="4"/>
</dbReference>
<comment type="catalytic activity">
    <reaction evidence="1">
        <text>ATP + protein L-histidine = ADP + protein N-phospho-L-histidine.</text>
        <dbReference type="EC" id="2.7.13.3"/>
    </reaction>
</comment>
<dbReference type="SMART" id="SM00388">
    <property type="entry name" value="HisKA"/>
    <property type="match status" value="1"/>
</dbReference>
<dbReference type="GO" id="GO:0005524">
    <property type="term" value="F:ATP binding"/>
    <property type="evidence" value="ECO:0007669"/>
    <property type="project" value="UniProtKB-KW"/>
</dbReference>
<dbReference type="GO" id="GO:0005886">
    <property type="term" value="C:plasma membrane"/>
    <property type="evidence" value="ECO:0007669"/>
    <property type="project" value="TreeGrafter"/>
</dbReference>
<keyword evidence="10" id="KW-0472">Membrane</keyword>
<dbReference type="InterPro" id="IPR004358">
    <property type="entry name" value="Sig_transdc_His_kin-like_C"/>
</dbReference>
<evidence type="ECO:0000259" key="12">
    <source>
        <dbReference type="PROSITE" id="PS50109"/>
    </source>
</evidence>
<evidence type="ECO:0000256" key="4">
    <source>
        <dbReference type="ARBA" id="ARBA00022553"/>
    </source>
</evidence>
<dbReference type="Gene3D" id="3.30.450.20">
    <property type="entry name" value="PAS domain"/>
    <property type="match status" value="5"/>
</dbReference>
<gene>
    <name evidence="15" type="ORF">KDK67_01955</name>
</gene>
<dbReference type="Pfam" id="PF13426">
    <property type="entry name" value="PAS_9"/>
    <property type="match status" value="3"/>
</dbReference>
<name>A0A9E4ZDD1_9EURY</name>
<evidence type="ECO:0000256" key="2">
    <source>
        <dbReference type="ARBA" id="ARBA00004370"/>
    </source>
</evidence>
<dbReference type="InterPro" id="IPR036890">
    <property type="entry name" value="HATPase_C_sf"/>
</dbReference>
<comment type="caution">
    <text evidence="15">The sequence shown here is derived from an EMBL/GenBank/DDBJ whole genome shotgun (WGS) entry which is preliminary data.</text>
</comment>
<feature type="coiled-coil region" evidence="11">
    <location>
        <begin position="341"/>
        <end position="368"/>
    </location>
</feature>
<dbReference type="PANTHER" id="PTHR43047:SF72">
    <property type="entry name" value="OSMOSENSING HISTIDINE PROTEIN KINASE SLN1"/>
    <property type="match status" value="1"/>
</dbReference>
<dbReference type="SUPFAM" id="SSF47384">
    <property type="entry name" value="Homodimeric domain of signal transducing histidine kinase"/>
    <property type="match status" value="1"/>
</dbReference>
<dbReference type="InterPro" id="IPR013655">
    <property type="entry name" value="PAS_fold_3"/>
</dbReference>
<dbReference type="Pfam" id="PF08447">
    <property type="entry name" value="PAS_3"/>
    <property type="match status" value="1"/>
</dbReference>
<evidence type="ECO:0000259" key="14">
    <source>
        <dbReference type="PROSITE" id="PS50113"/>
    </source>
</evidence>
<dbReference type="GO" id="GO:0009927">
    <property type="term" value="F:histidine phosphotransfer kinase activity"/>
    <property type="evidence" value="ECO:0007669"/>
    <property type="project" value="TreeGrafter"/>
</dbReference>
<dbReference type="GO" id="GO:0006355">
    <property type="term" value="P:regulation of DNA-templated transcription"/>
    <property type="evidence" value="ECO:0007669"/>
    <property type="project" value="InterPro"/>
</dbReference>
<dbReference type="InterPro" id="IPR035965">
    <property type="entry name" value="PAS-like_dom_sf"/>
</dbReference>
<evidence type="ECO:0000313" key="16">
    <source>
        <dbReference type="Proteomes" id="UP001056766"/>
    </source>
</evidence>